<dbReference type="Proteomes" id="UP000198964">
    <property type="component" value="Unassembled WGS sequence"/>
</dbReference>
<dbReference type="InterPro" id="IPR025665">
    <property type="entry name" value="Beta-barrel_OMP_2"/>
</dbReference>
<protein>
    <submittedName>
        <fullName evidence="3">Outer membrane protein beta-barrel domain-containing protein</fullName>
    </submittedName>
</protein>
<name>A0A1I2L983_9BACT</name>
<reference evidence="3 4" key="1">
    <citation type="submission" date="2016-10" db="EMBL/GenBank/DDBJ databases">
        <authorList>
            <person name="de Groot N.N."/>
        </authorList>
    </citation>
    <scope>NUCLEOTIDE SEQUENCE [LARGE SCALE GENOMIC DNA]</scope>
    <source>
        <strain evidence="3 4">CGMCC 1.9156</strain>
    </source>
</reference>
<accession>A0A1I2L983</accession>
<proteinExistence type="predicted"/>
<evidence type="ECO:0000256" key="1">
    <source>
        <dbReference type="SAM" id="SignalP"/>
    </source>
</evidence>
<keyword evidence="4" id="KW-1185">Reference proteome</keyword>
<feature type="chain" id="PRO_5011784618" evidence="1">
    <location>
        <begin position="22"/>
        <end position="259"/>
    </location>
</feature>
<dbReference type="Pfam" id="PF13568">
    <property type="entry name" value="OMP_b-brl_2"/>
    <property type="match status" value="1"/>
</dbReference>
<evidence type="ECO:0000259" key="2">
    <source>
        <dbReference type="Pfam" id="PF13568"/>
    </source>
</evidence>
<gene>
    <name evidence="3" type="ORF">SAMN05216283_11536</name>
</gene>
<organism evidence="3 4">
    <name type="scientific">Sunxiuqinia elliptica</name>
    <dbReference type="NCBI Taxonomy" id="655355"/>
    <lineage>
        <taxon>Bacteria</taxon>
        <taxon>Pseudomonadati</taxon>
        <taxon>Bacteroidota</taxon>
        <taxon>Bacteroidia</taxon>
        <taxon>Marinilabiliales</taxon>
        <taxon>Prolixibacteraceae</taxon>
        <taxon>Sunxiuqinia</taxon>
    </lineage>
</organism>
<dbReference type="RefSeq" id="WP_139218335.1">
    <property type="nucleotide sequence ID" value="NZ_FONW01000015.1"/>
</dbReference>
<evidence type="ECO:0000313" key="4">
    <source>
        <dbReference type="Proteomes" id="UP000198964"/>
    </source>
</evidence>
<keyword evidence="1" id="KW-0732">Signal</keyword>
<feature type="domain" description="Outer membrane protein beta-barrel" evidence="2">
    <location>
        <begin position="18"/>
        <end position="227"/>
    </location>
</feature>
<evidence type="ECO:0000313" key="3">
    <source>
        <dbReference type="EMBL" id="SFF75785.1"/>
    </source>
</evidence>
<dbReference type="AlphaFoldDB" id="A0A1I2L983"/>
<sequence>MKKLISIIAFLYLSLSGFAQMERVKNLTTFDDKPLHFGFTIAINTLDFHLEHYRPLSLNPEIDDTWQSPLFNPGERPVTARDTVYADIAEQVPGLTVGIVTNLRLGEYFDLRFLPGLSFGERRLTYNVPVYDVNEGSEPLEYYSIKSTYIDLPLLVKYKSSRLNNQRPYLIAGPAFRVDISKTGKEDLVRVKRGGFYFEAGVGWDTYLRFFRLSTELKVSLGLGNMLNDGPDGMTQRQYYTSAIKKLSSNVFTLSFHFE</sequence>
<feature type="signal peptide" evidence="1">
    <location>
        <begin position="1"/>
        <end position="21"/>
    </location>
</feature>
<dbReference type="STRING" id="655355.SAMN05216283_11536"/>
<dbReference type="EMBL" id="FONW01000015">
    <property type="protein sequence ID" value="SFF75785.1"/>
    <property type="molecule type" value="Genomic_DNA"/>
</dbReference>